<dbReference type="SMART" id="SM00065">
    <property type="entry name" value="GAF"/>
    <property type="match status" value="1"/>
</dbReference>
<dbReference type="SUPFAM" id="SSF52172">
    <property type="entry name" value="CheY-like"/>
    <property type="match status" value="1"/>
</dbReference>
<evidence type="ECO:0000256" key="3">
    <source>
        <dbReference type="ARBA" id="ARBA00023015"/>
    </source>
</evidence>
<evidence type="ECO:0000256" key="4">
    <source>
        <dbReference type="ARBA" id="ARBA00023163"/>
    </source>
</evidence>
<dbReference type="InterPro" id="IPR036388">
    <property type="entry name" value="WH-like_DNA-bd_sf"/>
</dbReference>
<dbReference type="GO" id="GO:0003723">
    <property type="term" value="F:RNA binding"/>
    <property type="evidence" value="ECO:0007669"/>
    <property type="project" value="InterPro"/>
</dbReference>
<dbReference type="InterPro" id="IPR005561">
    <property type="entry name" value="ANTAR"/>
</dbReference>
<dbReference type="Gene3D" id="3.30.450.40">
    <property type="match status" value="1"/>
</dbReference>
<dbReference type="PIRSF" id="PIRSF036625">
    <property type="entry name" value="GAF_ANTAR"/>
    <property type="match status" value="1"/>
</dbReference>
<keyword evidence="4" id="KW-0804">Transcription</keyword>
<dbReference type="Proteomes" id="UP000199258">
    <property type="component" value="Unassembled WGS sequence"/>
</dbReference>
<name>A0A1G8FIA8_9MICC</name>
<evidence type="ECO:0000313" key="7">
    <source>
        <dbReference type="EMBL" id="SDH81796.1"/>
    </source>
</evidence>
<feature type="region of interest" description="Disordered" evidence="5">
    <location>
        <begin position="1"/>
        <end position="30"/>
    </location>
</feature>
<keyword evidence="3" id="KW-0805">Transcription regulation</keyword>
<evidence type="ECO:0000256" key="2">
    <source>
        <dbReference type="ARBA" id="ARBA00022777"/>
    </source>
</evidence>
<gene>
    <name evidence="7" type="ORF">SAMN04488693_10370</name>
</gene>
<dbReference type="EMBL" id="FNDT01000003">
    <property type="protein sequence ID" value="SDH81796.1"/>
    <property type="molecule type" value="Genomic_DNA"/>
</dbReference>
<evidence type="ECO:0000259" key="6">
    <source>
        <dbReference type="PROSITE" id="PS50921"/>
    </source>
</evidence>
<dbReference type="GO" id="GO:0016301">
    <property type="term" value="F:kinase activity"/>
    <property type="evidence" value="ECO:0007669"/>
    <property type="project" value="UniProtKB-KW"/>
</dbReference>
<evidence type="ECO:0000313" key="8">
    <source>
        <dbReference type="Proteomes" id="UP000199258"/>
    </source>
</evidence>
<dbReference type="AlphaFoldDB" id="A0A1G8FIA8"/>
<feature type="domain" description="ANTAR" evidence="6">
    <location>
        <begin position="190"/>
        <end position="251"/>
    </location>
</feature>
<dbReference type="Pfam" id="PF03861">
    <property type="entry name" value="ANTAR"/>
    <property type="match status" value="1"/>
</dbReference>
<dbReference type="InterPro" id="IPR012074">
    <property type="entry name" value="GAF_ANTAR"/>
</dbReference>
<dbReference type="InterPro" id="IPR003018">
    <property type="entry name" value="GAF"/>
</dbReference>
<proteinExistence type="predicted"/>
<dbReference type="Pfam" id="PF13185">
    <property type="entry name" value="GAF_2"/>
    <property type="match status" value="1"/>
</dbReference>
<dbReference type="Gene3D" id="1.10.10.10">
    <property type="entry name" value="Winged helix-like DNA-binding domain superfamily/Winged helix DNA-binding domain"/>
    <property type="match status" value="1"/>
</dbReference>
<dbReference type="InterPro" id="IPR011006">
    <property type="entry name" value="CheY-like_superfamily"/>
</dbReference>
<reference evidence="7 8" key="1">
    <citation type="submission" date="2016-10" db="EMBL/GenBank/DDBJ databases">
        <authorList>
            <person name="de Groot N.N."/>
        </authorList>
    </citation>
    <scope>NUCLEOTIDE SEQUENCE [LARGE SCALE GENOMIC DNA]</scope>
    <source>
        <strain evidence="7 8">NP_1H</strain>
    </source>
</reference>
<protein>
    <submittedName>
        <fullName evidence="7">GAF domain-containing protein</fullName>
    </submittedName>
</protein>
<keyword evidence="8" id="KW-1185">Reference proteome</keyword>
<keyword evidence="1" id="KW-0808">Transferase</keyword>
<evidence type="ECO:0000256" key="1">
    <source>
        <dbReference type="ARBA" id="ARBA00022679"/>
    </source>
</evidence>
<dbReference type="PROSITE" id="PS50921">
    <property type="entry name" value="ANTAR"/>
    <property type="match status" value="1"/>
</dbReference>
<dbReference type="SMART" id="SM01012">
    <property type="entry name" value="ANTAR"/>
    <property type="match status" value="1"/>
</dbReference>
<organism evidence="7 8">
    <name type="scientific">Arthrobacter subterraneus</name>
    <dbReference type="NCBI Taxonomy" id="335973"/>
    <lineage>
        <taxon>Bacteria</taxon>
        <taxon>Bacillati</taxon>
        <taxon>Actinomycetota</taxon>
        <taxon>Actinomycetes</taxon>
        <taxon>Micrococcales</taxon>
        <taxon>Micrococcaceae</taxon>
        <taxon>Arthrobacter</taxon>
    </lineage>
</organism>
<evidence type="ECO:0000256" key="5">
    <source>
        <dbReference type="SAM" id="MobiDB-lite"/>
    </source>
</evidence>
<accession>A0A1G8FIA8</accession>
<dbReference type="STRING" id="335973.SAMN04488693_10370"/>
<dbReference type="RefSeq" id="WP_245702702.1">
    <property type="nucleotide sequence ID" value="NZ_FNDT01000003.1"/>
</dbReference>
<dbReference type="SUPFAM" id="SSF55781">
    <property type="entry name" value="GAF domain-like"/>
    <property type="match status" value="1"/>
</dbReference>
<sequence length="265" mass="29007">MGESVSFEADEELDASGSAGEPPTPRDHSSLFDELQDLVLSTSDMQEFLNELAVLSARSVSGTEDSVLCGITVLRRRRAATVAYNSETAKAMDELQYAFKEGPCLTAASEQRTVLVQDFRTDGRWAEYSEEVSRHGIRSILSAPFTVGPGAQAAMNLYSYRPDAFDDDEVAFAESYAHQASKGLQLALRMAHYSEEADNRSRAMESRTDIDVAVGIVMAQNRCSQAEAFEILQRASSTRNVKLRMIASEIVQRVSGAAGATHFED</sequence>
<keyword evidence="2" id="KW-0418">Kinase</keyword>
<dbReference type="InterPro" id="IPR029016">
    <property type="entry name" value="GAF-like_dom_sf"/>
</dbReference>